<proteinExistence type="predicted"/>
<accession>X1AQS0</accession>
<feature type="non-terminal residue" evidence="1">
    <location>
        <position position="1"/>
    </location>
</feature>
<sequence length="33" mass="3592">GRANITYYLTTGNLVAGPHLTYAEWGSLKVEVP</sequence>
<comment type="caution">
    <text evidence="1">The sequence shown here is derived from an EMBL/GenBank/DDBJ whole genome shotgun (WGS) entry which is preliminary data.</text>
</comment>
<dbReference type="EMBL" id="BART01004516">
    <property type="protein sequence ID" value="GAG71692.1"/>
    <property type="molecule type" value="Genomic_DNA"/>
</dbReference>
<gene>
    <name evidence="1" type="ORF">S01H4_11271</name>
</gene>
<dbReference type="AlphaFoldDB" id="X1AQS0"/>
<protein>
    <submittedName>
        <fullName evidence="1">Uncharacterized protein</fullName>
    </submittedName>
</protein>
<evidence type="ECO:0000313" key="1">
    <source>
        <dbReference type="EMBL" id="GAG71692.1"/>
    </source>
</evidence>
<name>X1AQS0_9ZZZZ</name>
<organism evidence="1">
    <name type="scientific">marine sediment metagenome</name>
    <dbReference type="NCBI Taxonomy" id="412755"/>
    <lineage>
        <taxon>unclassified sequences</taxon>
        <taxon>metagenomes</taxon>
        <taxon>ecological metagenomes</taxon>
    </lineage>
</organism>
<reference evidence="1" key="1">
    <citation type="journal article" date="2014" name="Front. Microbiol.">
        <title>High frequency of phylogenetically diverse reductive dehalogenase-homologous genes in deep subseafloor sedimentary metagenomes.</title>
        <authorList>
            <person name="Kawai M."/>
            <person name="Futagami T."/>
            <person name="Toyoda A."/>
            <person name="Takaki Y."/>
            <person name="Nishi S."/>
            <person name="Hori S."/>
            <person name="Arai W."/>
            <person name="Tsubouchi T."/>
            <person name="Morono Y."/>
            <person name="Uchiyama I."/>
            <person name="Ito T."/>
            <person name="Fujiyama A."/>
            <person name="Inagaki F."/>
            <person name="Takami H."/>
        </authorList>
    </citation>
    <scope>NUCLEOTIDE SEQUENCE</scope>
    <source>
        <strain evidence="1">Expedition CK06-06</strain>
    </source>
</reference>